<accession>A0A843X564</accession>
<evidence type="ECO:0000313" key="1">
    <source>
        <dbReference type="EMBL" id="MQM14291.1"/>
    </source>
</evidence>
<sequence length="77" mass="8322">MISGTVVGESGTQFETMIQLSTPSLDSESESTPMSIEEAFLSIMGKDRSARIRCGGSRETLRTWYGTGESSSSSTYQ</sequence>
<dbReference type="OrthoDB" id="1294469at2759"/>
<keyword evidence="2" id="KW-1185">Reference proteome</keyword>
<proteinExistence type="predicted"/>
<dbReference type="Proteomes" id="UP000652761">
    <property type="component" value="Unassembled WGS sequence"/>
</dbReference>
<comment type="caution">
    <text evidence="1">The sequence shown here is derived from an EMBL/GenBank/DDBJ whole genome shotgun (WGS) entry which is preliminary data.</text>
</comment>
<dbReference type="AlphaFoldDB" id="A0A843X564"/>
<gene>
    <name evidence="1" type="ORF">Taro_047222</name>
</gene>
<organism evidence="1 2">
    <name type="scientific">Colocasia esculenta</name>
    <name type="common">Wild taro</name>
    <name type="synonym">Arum esculentum</name>
    <dbReference type="NCBI Taxonomy" id="4460"/>
    <lineage>
        <taxon>Eukaryota</taxon>
        <taxon>Viridiplantae</taxon>
        <taxon>Streptophyta</taxon>
        <taxon>Embryophyta</taxon>
        <taxon>Tracheophyta</taxon>
        <taxon>Spermatophyta</taxon>
        <taxon>Magnoliopsida</taxon>
        <taxon>Liliopsida</taxon>
        <taxon>Araceae</taxon>
        <taxon>Aroideae</taxon>
        <taxon>Colocasieae</taxon>
        <taxon>Colocasia</taxon>
    </lineage>
</organism>
<feature type="non-terminal residue" evidence="1">
    <location>
        <position position="1"/>
    </location>
</feature>
<reference evidence="1" key="1">
    <citation type="submission" date="2017-07" db="EMBL/GenBank/DDBJ databases">
        <title>Taro Niue Genome Assembly and Annotation.</title>
        <authorList>
            <person name="Atibalentja N."/>
            <person name="Keating K."/>
            <person name="Fields C.J."/>
        </authorList>
    </citation>
    <scope>NUCLEOTIDE SEQUENCE</scope>
    <source>
        <strain evidence="1">Niue_2</strain>
        <tissue evidence="1">Leaf</tissue>
    </source>
</reference>
<dbReference type="EMBL" id="NMUH01006036">
    <property type="protein sequence ID" value="MQM14291.1"/>
    <property type="molecule type" value="Genomic_DNA"/>
</dbReference>
<protein>
    <submittedName>
        <fullName evidence="1">Uncharacterized protein</fullName>
    </submittedName>
</protein>
<name>A0A843X564_COLES</name>
<evidence type="ECO:0000313" key="2">
    <source>
        <dbReference type="Proteomes" id="UP000652761"/>
    </source>
</evidence>